<organism evidence="1">
    <name type="scientific">Klebsiella pneumoniae</name>
    <dbReference type="NCBI Taxonomy" id="573"/>
    <lineage>
        <taxon>Bacteria</taxon>
        <taxon>Pseudomonadati</taxon>
        <taxon>Pseudomonadota</taxon>
        <taxon>Gammaproteobacteria</taxon>
        <taxon>Enterobacterales</taxon>
        <taxon>Enterobacteriaceae</taxon>
        <taxon>Klebsiella/Raoultella group</taxon>
        <taxon>Klebsiella</taxon>
        <taxon>Klebsiella pneumoniae complex</taxon>
    </lineage>
</organism>
<protein>
    <submittedName>
        <fullName evidence="1">Uncharacterized protein</fullName>
    </submittedName>
</protein>
<gene>
    <name evidence="1" type="ORF">DW286_07265</name>
</gene>
<dbReference type="AlphaFoldDB" id="A0AB73WMP7"/>
<reference evidence="1" key="1">
    <citation type="submission" date="2018-07" db="EMBL/GenBank/DDBJ databases">
        <title>Draft genome sequence of Klebsiella pneumoniae K293.</title>
        <authorList>
            <person name="He F."/>
        </authorList>
    </citation>
    <scope>NUCLEOTIDE SEQUENCE</scope>
    <source>
        <strain evidence="1">K293</strain>
    </source>
</reference>
<accession>A0AB73WMP7</accession>
<comment type="caution">
    <text evidence="1">The sequence shown here is derived from an EMBL/GenBank/DDBJ whole genome shotgun (WGS) entry which is preliminary data.</text>
</comment>
<name>A0AB73WMP7_KLEPN</name>
<dbReference type="EMBL" id="QRCF01000005">
    <property type="protein sequence ID" value="RDT94874.1"/>
    <property type="molecule type" value="Genomic_DNA"/>
</dbReference>
<evidence type="ECO:0000313" key="1">
    <source>
        <dbReference type="EMBL" id="RDT94874.1"/>
    </source>
</evidence>
<dbReference type="Proteomes" id="UP000254657">
    <property type="component" value="Unassembled WGS sequence"/>
</dbReference>
<proteinExistence type="predicted"/>
<sequence>MMHSDMRQVHYVGGVPRRHVQKGLKLDQKDLSLRNCGKWLISAIS</sequence>